<keyword evidence="3" id="KW-1185">Reference proteome</keyword>
<dbReference type="RefSeq" id="WP_085510468.1">
    <property type="nucleotide sequence ID" value="NZ_FXAP01000001.1"/>
</dbReference>
<dbReference type="Pfam" id="PF11774">
    <property type="entry name" value="Lsr2"/>
    <property type="match status" value="1"/>
</dbReference>
<evidence type="ECO:0000259" key="1">
    <source>
        <dbReference type="Pfam" id="PF11774"/>
    </source>
</evidence>
<dbReference type="Gene3D" id="3.30.60.230">
    <property type="entry name" value="Lsr2, dimerization domain"/>
    <property type="match status" value="1"/>
</dbReference>
<accession>A0A3N2C184</accession>
<dbReference type="AlphaFoldDB" id="A0A3N2C184"/>
<proteinExistence type="predicted"/>
<sequence>MATRTITTLVDDLDGSDIPRGLGETVRFGIDGENYEIDLSDDNAAALRETLASYVEAARPVIASASLRRLH</sequence>
<dbReference type="InterPro" id="IPR042261">
    <property type="entry name" value="Lsr2-like_dimerization"/>
</dbReference>
<comment type="caution">
    <text evidence="2">The sequence shown here is derived from an EMBL/GenBank/DDBJ whole genome shotgun (WGS) entry which is preliminary data.</text>
</comment>
<evidence type="ECO:0000313" key="3">
    <source>
        <dbReference type="Proteomes" id="UP000266915"/>
    </source>
</evidence>
<dbReference type="GO" id="GO:0003677">
    <property type="term" value="F:DNA binding"/>
    <property type="evidence" value="ECO:0007669"/>
    <property type="project" value="InterPro"/>
</dbReference>
<dbReference type="InterPro" id="IPR024412">
    <property type="entry name" value="Lsr2_dim_dom"/>
</dbReference>
<feature type="domain" description="Lsr2 dimerization" evidence="1">
    <location>
        <begin position="1"/>
        <end position="61"/>
    </location>
</feature>
<dbReference type="EMBL" id="RKHL01000001">
    <property type="protein sequence ID" value="ROR81258.1"/>
    <property type="molecule type" value="Genomic_DNA"/>
</dbReference>
<dbReference type="Proteomes" id="UP000266915">
    <property type="component" value="Unassembled WGS sequence"/>
</dbReference>
<evidence type="ECO:0000313" key="2">
    <source>
        <dbReference type="EMBL" id="ROR81258.1"/>
    </source>
</evidence>
<organism evidence="2 3">
    <name type="scientific">Plantibacter flavus</name>
    <dbReference type="NCBI Taxonomy" id="150123"/>
    <lineage>
        <taxon>Bacteria</taxon>
        <taxon>Bacillati</taxon>
        <taxon>Actinomycetota</taxon>
        <taxon>Actinomycetes</taxon>
        <taxon>Micrococcales</taxon>
        <taxon>Microbacteriaceae</taxon>
        <taxon>Plantibacter</taxon>
    </lineage>
</organism>
<reference evidence="2 3" key="1">
    <citation type="submission" date="2018-11" db="EMBL/GenBank/DDBJ databases">
        <title>Sequencing the genomes of 1000 actinobacteria strains.</title>
        <authorList>
            <person name="Klenk H.-P."/>
        </authorList>
    </citation>
    <scope>NUCLEOTIDE SEQUENCE [LARGE SCALE GENOMIC DNA]</scope>
    <source>
        <strain evidence="2 3">DSM 14012</strain>
    </source>
</reference>
<gene>
    <name evidence="2" type="ORF">EDD42_1314</name>
</gene>
<name>A0A3N2C184_9MICO</name>
<protein>
    <submittedName>
        <fullName evidence="2">Lsr2 protein</fullName>
    </submittedName>
</protein>